<dbReference type="RefSeq" id="WP_322475028.1">
    <property type="nucleotide sequence ID" value="NZ_JBHRZG010000015.1"/>
</dbReference>
<comment type="caution">
    <text evidence="2">The sequence shown here is derived from an EMBL/GenBank/DDBJ whole genome shotgun (WGS) entry which is preliminary data.</text>
</comment>
<sequence>MTRRKGRFDYATSSAPAAPVEQVPQAIPVQPEVLAVPEVTASPALPATPATDALRNPEAYALPPQQRGRRAAGADTTLPRRTDVPREQLNVRIRPELKRAAAGVAGLQGMTLGDVVEAALIAYLKAAGRQDV</sequence>
<protein>
    <recommendedName>
        <fullName evidence="4">Stability/partitioning determinant</fullName>
    </recommendedName>
</protein>
<dbReference type="Proteomes" id="UP001595803">
    <property type="component" value="Unassembled WGS sequence"/>
</dbReference>
<organism evidence="2 3">
    <name type="scientific">Deinococcus rufus</name>
    <dbReference type="NCBI Taxonomy" id="2136097"/>
    <lineage>
        <taxon>Bacteria</taxon>
        <taxon>Thermotogati</taxon>
        <taxon>Deinococcota</taxon>
        <taxon>Deinococci</taxon>
        <taxon>Deinococcales</taxon>
        <taxon>Deinococcaceae</taxon>
        <taxon>Deinococcus</taxon>
    </lineage>
</organism>
<evidence type="ECO:0008006" key="4">
    <source>
        <dbReference type="Google" id="ProtNLM"/>
    </source>
</evidence>
<feature type="region of interest" description="Disordered" evidence="1">
    <location>
        <begin position="44"/>
        <end position="84"/>
    </location>
</feature>
<evidence type="ECO:0000313" key="3">
    <source>
        <dbReference type="Proteomes" id="UP001595803"/>
    </source>
</evidence>
<feature type="compositionally biased region" description="Low complexity" evidence="1">
    <location>
        <begin position="44"/>
        <end position="53"/>
    </location>
</feature>
<gene>
    <name evidence="2" type="ORF">ACFOSB_13475</name>
</gene>
<reference evidence="3" key="1">
    <citation type="journal article" date="2019" name="Int. J. Syst. Evol. Microbiol.">
        <title>The Global Catalogue of Microorganisms (GCM) 10K type strain sequencing project: providing services to taxonomists for standard genome sequencing and annotation.</title>
        <authorList>
            <consortium name="The Broad Institute Genomics Platform"/>
            <consortium name="The Broad Institute Genome Sequencing Center for Infectious Disease"/>
            <person name="Wu L."/>
            <person name="Ma J."/>
        </authorList>
    </citation>
    <scope>NUCLEOTIDE SEQUENCE [LARGE SCALE GENOMIC DNA]</scope>
    <source>
        <strain evidence="3">CCTCC AB 2017081</strain>
    </source>
</reference>
<accession>A0ABV7Z928</accession>
<name>A0ABV7Z928_9DEIO</name>
<proteinExistence type="predicted"/>
<evidence type="ECO:0000313" key="2">
    <source>
        <dbReference type="EMBL" id="MFC3833873.1"/>
    </source>
</evidence>
<keyword evidence="3" id="KW-1185">Reference proteome</keyword>
<dbReference type="EMBL" id="JBHRZG010000015">
    <property type="protein sequence ID" value="MFC3833873.1"/>
    <property type="molecule type" value="Genomic_DNA"/>
</dbReference>
<evidence type="ECO:0000256" key="1">
    <source>
        <dbReference type="SAM" id="MobiDB-lite"/>
    </source>
</evidence>